<gene>
    <name evidence="2" type="ORF">K493DRAFT_310206</name>
</gene>
<dbReference type="EMBL" id="MCFE01000008">
    <property type="protein sequence ID" value="ORY07470.1"/>
    <property type="molecule type" value="Genomic_DNA"/>
</dbReference>
<dbReference type="Proteomes" id="UP000193498">
    <property type="component" value="Unassembled WGS sequence"/>
</dbReference>
<feature type="region of interest" description="Disordered" evidence="1">
    <location>
        <begin position="47"/>
        <end position="93"/>
    </location>
</feature>
<protein>
    <submittedName>
        <fullName evidence="2">Uncharacterized protein</fullName>
    </submittedName>
</protein>
<evidence type="ECO:0000313" key="3">
    <source>
        <dbReference type="Proteomes" id="UP000193498"/>
    </source>
</evidence>
<keyword evidence="3" id="KW-1185">Reference proteome</keyword>
<feature type="compositionally biased region" description="Acidic residues" evidence="1">
    <location>
        <begin position="62"/>
        <end position="81"/>
    </location>
</feature>
<evidence type="ECO:0000256" key="1">
    <source>
        <dbReference type="SAM" id="MobiDB-lite"/>
    </source>
</evidence>
<sequence>MQVHSVHRAQGNIEKDVSLEIDPNNHLASLADAIKKLQAETNDYLTGLMKNVGTPDDHLEEKEEDEEAEEEVEEEEEEESSSPDKKKLRVKEN</sequence>
<reference evidence="2 3" key="1">
    <citation type="submission" date="2016-07" db="EMBL/GenBank/DDBJ databases">
        <title>Pervasive Adenine N6-methylation of Active Genes in Fungi.</title>
        <authorList>
            <consortium name="DOE Joint Genome Institute"/>
            <person name="Mondo S.J."/>
            <person name="Dannebaum R.O."/>
            <person name="Kuo R.C."/>
            <person name="Labutti K."/>
            <person name="Haridas S."/>
            <person name="Kuo A."/>
            <person name="Salamov A."/>
            <person name="Ahrendt S.R."/>
            <person name="Lipzen A."/>
            <person name="Sullivan W."/>
            <person name="Andreopoulos W.B."/>
            <person name="Clum A."/>
            <person name="Lindquist E."/>
            <person name="Daum C."/>
            <person name="Ramamoorthy G.K."/>
            <person name="Gryganskyi A."/>
            <person name="Culley D."/>
            <person name="Magnuson J.K."/>
            <person name="James T.Y."/>
            <person name="O'Malley M.A."/>
            <person name="Stajich J.E."/>
            <person name="Spatafora J.W."/>
            <person name="Visel A."/>
            <person name="Grigoriev I.V."/>
        </authorList>
    </citation>
    <scope>NUCLEOTIDE SEQUENCE [LARGE SCALE GENOMIC DNA]</scope>
    <source>
        <strain evidence="2 3">CBS 931.73</strain>
    </source>
</reference>
<feature type="compositionally biased region" description="Basic and acidic residues" evidence="1">
    <location>
        <begin position="82"/>
        <end position="93"/>
    </location>
</feature>
<dbReference type="AlphaFoldDB" id="A0A1Y1ZB32"/>
<organism evidence="2 3">
    <name type="scientific">Basidiobolus meristosporus CBS 931.73</name>
    <dbReference type="NCBI Taxonomy" id="1314790"/>
    <lineage>
        <taxon>Eukaryota</taxon>
        <taxon>Fungi</taxon>
        <taxon>Fungi incertae sedis</taxon>
        <taxon>Zoopagomycota</taxon>
        <taxon>Entomophthoromycotina</taxon>
        <taxon>Basidiobolomycetes</taxon>
        <taxon>Basidiobolales</taxon>
        <taxon>Basidiobolaceae</taxon>
        <taxon>Basidiobolus</taxon>
    </lineage>
</organism>
<comment type="caution">
    <text evidence="2">The sequence shown here is derived from an EMBL/GenBank/DDBJ whole genome shotgun (WGS) entry which is preliminary data.</text>
</comment>
<name>A0A1Y1ZB32_9FUNG</name>
<evidence type="ECO:0000313" key="2">
    <source>
        <dbReference type="EMBL" id="ORY07470.1"/>
    </source>
</evidence>
<proteinExistence type="predicted"/>
<dbReference type="InParanoid" id="A0A1Y1ZB32"/>
<accession>A0A1Y1ZB32</accession>